<dbReference type="Proteomes" id="UP000005622">
    <property type="component" value="Unassembled WGS sequence"/>
</dbReference>
<proteinExistence type="predicted"/>
<dbReference type="InterPro" id="IPR036249">
    <property type="entry name" value="Thioredoxin-like_sf"/>
</dbReference>
<dbReference type="HOGENOM" id="CLU_026126_12_1_1"/>
<dbReference type="InterPro" id="IPR002109">
    <property type="entry name" value="Glutaredoxin"/>
</dbReference>
<dbReference type="PANTHER" id="PTHR10293:SF16">
    <property type="entry name" value="GLUTAREDOXIN-RELATED PROTEIN 5, MITOCHONDRIAL"/>
    <property type="match status" value="1"/>
</dbReference>
<sequence>MGENSNENSIKSLVEQSIIVLYYGEFEVTDEMFTFNELNLQGKPDLERTLRRLYKIDSLPCILAYGSVFSMEEIAAVQEIEREFNKKQLDAAIDLIKTQKRVIFIKGTPTRPQCRFTKELLGIFQEEGLSPERDYKSVNVLETDAVREGIKEYGDWPTYPQVYINHELAGGLDVIKAERAQGRIRAVLGLQ</sequence>
<dbReference type="Pfam" id="PF00462">
    <property type="entry name" value="Glutaredoxin"/>
    <property type="match status" value="1"/>
</dbReference>
<name>H8ZAZ4_NEMA1</name>
<dbReference type="EMBL" id="JH604634">
    <property type="protein sequence ID" value="EHY66047.1"/>
    <property type="molecule type" value="Genomic_DNA"/>
</dbReference>
<dbReference type="STRING" id="944018.H8ZAZ4"/>
<dbReference type="AlphaFoldDB" id="H8ZAZ4"/>
<feature type="domain" description="Glutaredoxin" evidence="2">
    <location>
        <begin position="102"/>
        <end position="168"/>
    </location>
</feature>
<organism evidence="3">
    <name type="scientific">Nematocida ausubeli (strain ATCC PRA-371 / ERTm2)</name>
    <name type="common">Nematode killer fungus</name>
    <dbReference type="NCBI Taxonomy" id="1913371"/>
    <lineage>
        <taxon>Eukaryota</taxon>
        <taxon>Fungi</taxon>
        <taxon>Fungi incertae sedis</taxon>
        <taxon>Microsporidia</taxon>
        <taxon>Nematocida</taxon>
    </lineage>
</organism>
<reference evidence="3" key="1">
    <citation type="submission" date="2011-03" db="EMBL/GenBank/DDBJ databases">
        <title>The Genome Sequence of Nematocida sp1 strain ERTm2.</title>
        <authorList>
            <consortium name="The Broad Institute Genome Sequencing Platform"/>
            <consortium name="The Broad Institute Genome Sequencing Center for Infectious Disease"/>
            <person name="Cuomo C."/>
            <person name="Troemel E."/>
            <person name="Young S.K."/>
            <person name="Zeng Q."/>
            <person name="Gargeya S."/>
            <person name="Fitzgerald M."/>
            <person name="Haas B."/>
            <person name="Abouelleil A."/>
            <person name="Alvarado L."/>
            <person name="Arachchi H.M."/>
            <person name="Berlin A."/>
            <person name="Brown A."/>
            <person name="Chapman S.B."/>
            <person name="Chen Z."/>
            <person name="Dunbar C."/>
            <person name="Freedman E."/>
            <person name="Gearin G."/>
            <person name="Gellesch M."/>
            <person name="Goldberg J."/>
            <person name="Griggs A."/>
            <person name="Gujja S."/>
            <person name="Heilman E.R."/>
            <person name="Heiman D."/>
            <person name="Howarth C."/>
            <person name="Larson L."/>
            <person name="Lui A."/>
            <person name="MacDonald P.J.P."/>
            <person name="Mehta T."/>
            <person name="Montmayeur A."/>
            <person name="Murphy C."/>
            <person name="Neiman D."/>
            <person name="Pearson M."/>
            <person name="Priest M."/>
            <person name="Roberts A."/>
            <person name="Saif S."/>
            <person name="Shea T."/>
            <person name="Shenoy N."/>
            <person name="Sisk P."/>
            <person name="Stolte C."/>
            <person name="Sykes S."/>
            <person name="White J."/>
            <person name="Yandava C."/>
            <person name="Wortman J."/>
            <person name="Nusbaum C."/>
            <person name="Birren B."/>
        </authorList>
    </citation>
    <scope>NUCLEOTIDE SEQUENCE</scope>
    <source>
        <strain evidence="3">ERTm2</strain>
    </source>
</reference>
<dbReference type="SUPFAM" id="SSF52833">
    <property type="entry name" value="Thioredoxin-like"/>
    <property type="match status" value="1"/>
</dbReference>
<dbReference type="Gene3D" id="3.40.30.10">
    <property type="entry name" value="Glutaredoxin"/>
    <property type="match status" value="1"/>
</dbReference>
<evidence type="ECO:0000313" key="3">
    <source>
        <dbReference type="EMBL" id="EHY66047.1"/>
    </source>
</evidence>
<accession>H8ZAZ4</accession>
<dbReference type="GO" id="GO:0005759">
    <property type="term" value="C:mitochondrial matrix"/>
    <property type="evidence" value="ECO:0007669"/>
    <property type="project" value="TreeGrafter"/>
</dbReference>
<dbReference type="PROSITE" id="PS51354">
    <property type="entry name" value="GLUTAREDOXIN_2"/>
    <property type="match status" value="1"/>
</dbReference>
<evidence type="ECO:0000259" key="2">
    <source>
        <dbReference type="Pfam" id="PF00462"/>
    </source>
</evidence>
<gene>
    <name evidence="3" type="ORF">NERG_00743</name>
</gene>
<dbReference type="GO" id="GO:0015036">
    <property type="term" value="F:disulfide oxidoreductase activity"/>
    <property type="evidence" value="ECO:0007669"/>
    <property type="project" value="UniProtKB-ARBA"/>
</dbReference>
<dbReference type="InterPro" id="IPR004480">
    <property type="entry name" value="Monothiol_GRX-rel"/>
</dbReference>
<evidence type="ECO:0000256" key="1">
    <source>
        <dbReference type="ARBA" id="ARBA00023284"/>
    </source>
</evidence>
<protein>
    <recommendedName>
        <fullName evidence="2">Glutaredoxin domain-containing protein</fullName>
    </recommendedName>
</protein>
<dbReference type="PANTHER" id="PTHR10293">
    <property type="entry name" value="GLUTAREDOXIN FAMILY MEMBER"/>
    <property type="match status" value="1"/>
</dbReference>
<keyword evidence="1" id="KW-0676">Redox-active center</keyword>